<gene>
    <name evidence="1" type="ORF">BpHYR1_012166</name>
</gene>
<evidence type="ECO:0000313" key="1">
    <source>
        <dbReference type="EMBL" id="RNA33583.1"/>
    </source>
</evidence>
<organism evidence="1 2">
    <name type="scientific">Brachionus plicatilis</name>
    <name type="common">Marine rotifer</name>
    <name type="synonym">Brachionus muelleri</name>
    <dbReference type="NCBI Taxonomy" id="10195"/>
    <lineage>
        <taxon>Eukaryota</taxon>
        <taxon>Metazoa</taxon>
        <taxon>Spiralia</taxon>
        <taxon>Gnathifera</taxon>
        <taxon>Rotifera</taxon>
        <taxon>Eurotatoria</taxon>
        <taxon>Monogononta</taxon>
        <taxon>Pseudotrocha</taxon>
        <taxon>Ploima</taxon>
        <taxon>Brachionidae</taxon>
        <taxon>Brachionus</taxon>
    </lineage>
</organism>
<name>A0A3M7SCM9_BRAPC</name>
<sequence>MRGHQIEISNLSCLVIRNLSDFSICFLSETININFPLSYLKIFYQRKVLEKGRLKEHATGVAVVVTAVKWSIPAHILHLAIKAIAMNSKTHNVTYPAYYFTHYILLLKNKTWYLVNYFMGWLNNG</sequence>
<protein>
    <submittedName>
        <fullName evidence="1">Uncharacterized protein</fullName>
    </submittedName>
</protein>
<comment type="caution">
    <text evidence="1">The sequence shown here is derived from an EMBL/GenBank/DDBJ whole genome shotgun (WGS) entry which is preliminary data.</text>
</comment>
<keyword evidence="2" id="KW-1185">Reference proteome</keyword>
<accession>A0A3M7SCM9</accession>
<dbReference type="Proteomes" id="UP000276133">
    <property type="component" value="Unassembled WGS sequence"/>
</dbReference>
<reference evidence="1 2" key="1">
    <citation type="journal article" date="2018" name="Sci. Rep.">
        <title>Genomic signatures of local adaptation to the degree of environmental predictability in rotifers.</title>
        <authorList>
            <person name="Franch-Gras L."/>
            <person name="Hahn C."/>
            <person name="Garcia-Roger E.M."/>
            <person name="Carmona M.J."/>
            <person name="Serra M."/>
            <person name="Gomez A."/>
        </authorList>
    </citation>
    <scope>NUCLEOTIDE SEQUENCE [LARGE SCALE GENOMIC DNA]</scope>
    <source>
        <strain evidence="1">HYR1</strain>
    </source>
</reference>
<dbReference type="AlphaFoldDB" id="A0A3M7SCM9"/>
<proteinExistence type="predicted"/>
<dbReference type="EMBL" id="REGN01001615">
    <property type="protein sequence ID" value="RNA33583.1"/>
    <property type="molecule type" value="Genomic_DNA"/>
</dbReference>
<evidence type="ECO:0000313" key="2">
    <source>
        <dbReference type="Proteomes" id="UP000276133"/>
    </source>
</evidence>